<evidence type="ECO:0000256" key="2">
    <source>
        <dbReference type="SAM" id="MobiDB-lite"/>
    </source>
</evidence>
<accession>A0A6N9TTI3</accession>
<comment type="similarity">
    <text evidence="1">Belongs to the bacterial secretin family.</text>
</comment>
<evidence type="ECO:0000259" key="4">
    <source>
        <dbReference type="Pfam" id="PF00263"/>
    </source>
</evidence>
<dbReference type="GO" id="GO:0015627">
    <property type="term" value="C:type II protein secretion system complex"/>
    <property type="evidence" value="ECO:0007669"/>
    <property type="project" value="TreeGrafter"/>
</dbReference>
<evidence type="ECO:0000313" key="5">
    <source>
        <dbReference type="EMBL" id="NDY42747.1"/>
    </source>
</evidence>
<evidence type="ECO:0000256" key="1">
    <source>
        <dbReference type="RuleBase" id="RU004003"/>
    </source>
</evidence>
<proteinExistence type="inferred from homology"/>
<dbReference type="InterPro" id="IPR050810">
    <property type="entry name" value="Bact_Secretion_Sys_Channel"/>
</dbReference>
<evidence type="ECO:0000313" key="6">
    <source>
        <dbReference type="Proteomes" id="UP000469346"/>
    </source>
</evidence>
<feature type="region of interest" description="Disordered" evidence="2">
    <location>
        <begin position="238"/>
        <end position="262"/>
    </location>
</feature>
<dbReference type="GO" id="GO:0009306">
    <property type="term" value="P:protein secretion"/>
    <property type="evidence" value="ECO:0007669"/>
    <property type="project" value="InterPro"/>
</dbReference>
<dbReference type="Pfam" id="PF00263">
    <property type="entry name" value="Secretin"/>
    <property type="match status" value="1"/>
</dbReference>
<organism evidence="5 6">
    <name type="scientific">Dissulfurirhabdus thermomarina</name>
    <dbReference type="NCBI Taxonomy" id="1765737"/>
    <lineage>
        <taxon>Bacteria</taxon>
        <taxon>Deltaproteobacteria</taxon>
        <taxon>Dissulfurirhabdaceae</taxon>
        <taxon>Dissulfurirhabdus</taxon>
    </lineage>
</organism>
<reference evidence="5 6" key="1">
    <citation type="submission" date="2020-02" db="EMBL/GenBank/DDBJ databases">
        <title>Comparative genomics of sulfur disproportionating microorganisms.</title>
        <authorList>
            <person name="Ward L.M."/>
            <person name="Bertran E."/>
            <person name="Johnston D.T."/>
        </authorList>
    </citation>
    <scope>NUCLEOTIDE SEQUENCE [LARGE SCALE GENOMIC DNA]</scope>
    <source>
        <strain evidence="5 6">DSM 100025</strain>
    </source>
</reference>
<dbReference type="PROSITE" id="PS51257">
    <property type="entry name" value="PROKAR_LIPOPROTEIN"/>
    <property type="match status" value="1"/>
</dbReference>
<protein>
    <submittedName>
        <fullName evidence="5">Pilus (MSHA type) biogenesis protein MshL</fullName>
    </submittedName>
</protein>
<dbReference type="RefSeq" id="WP_163298879.1">
    <property type="nucleotide sequence ID" value="NZ_JAAGRR010000081.1"/>
</dbReference>
<feature type="domain" description="Type II/III secretion system secretin-like" evidence="4">
    <location>
        <begin position="373"/>
        <end position="550"/>
    </location>
</feature>
<dbReference type="PANTHER" id="PTHR30332">
    <property type="entry name" value="PROBABLE GENERAL SECRETION PATHWAY PROTEIN D"/>
    <property type="match status" value="1"/>
</dbReference>
<dbReference type="EMBL" id="JAAGRR010000081">
    <property type="protein sequence ID" value="NDY42747.1"/>
    <property type="molecule type" value="Genomic_DNA"/>
</dbReference>
<keyword evidence="3" id="KW-0732">Signal</keyword>
<feature type="compositionally biased region" description="Low complexity" evidence="2">
    <location>
        <begin position="238"/>
        <end position="252"/>
    </location>
</feature>
<comment type="caution">
    <text evidence="5">The sequence shown here is derived from an EMBL/GenBank/DDBJ whole genome shotgun (WGS) entry which is preliminary data.</text>
</comment>
<dbReference type="PRINTS" id="PR00811">
    <property type="entry name" value="BCTERIALGSPD"/>
</dbReference>
<keyword evidence="6" id="KW-1185">Reference proteome</keyword>
<dbReference type="PANTHER" id="PTHR30332:SF17">
    <property type="entry name" value="TYPE IV PILIATION SYSTEM PROTEIN DR_0774-RELATED"/>
    <property type="match status" value="1"/>
</dbReference>
<dbReference type="InterPro" id="IPR013358">
    <property type="entry name" value="Pilus_biogenesis_MshL"/>
</dbReference>
<name>A0A6N9TTI3_DISTH</name>
<feature type="signal peptide" evidence="3">
    <location>
        <begin position="1"/>
        <end position="27"/>
    </location>
</feature>
<dbReference type="InterPro" id="IPR004846">
    <property type="entry name" value="T2SS/T3SS_dom"/>
</dbReference>
<dbReference type="AlphaFoldDB" id="A0A6N9TTI3"/>
<evidence type="ECO:0000256" key="3">
    <source>
        <dbReference type="SAM" id="SignalP"/>
    </source>
</evidence>
<gene>
    <name evidence="5" type="primary">mshL</name>
    <name evidence="5" type="ORF">G3N55_07820</name>
</gene>
<feature type="chain" id="PRO_5026736202" evidence="3">
    <location>
        <begin position="28"/>
        <end position="552"/>
    </location>
</feature>
<sequence>MDTRMRVVPEKKVLLVLAAAAGLLALAGCGASGQKAAPPAPAAAGQAAGAAPAEAAPAAWNPQYKIQDVELPNEPVVLKEELPKMKVGADIEARNGTVVLRDLIKGLAELKNMNVSWASDVNQQALVDVDIKAEDDFFTAISNILRQLDYFFEYKGNTIIVKYKETKRYYLPMPFVKANYSSNVGGDLLGAAEGASGVMKGTLQVNHSGDSVDLWATVEQNLDKLLQLAATQAAAPASGTAAAQGQQQGGANAPPPPTQATADRQGFYYTIDKPLGIVTVTAPRSIQEQVANYITNLKTELSRQVVIEARIIEVRLNKEHQEGIDWSELLKNSAFAALVDFGDLGQIYPRQGIKFISDVFLDSKSFGILVDFLDEFGDVRVLSNPKLSLMNGQPAMITVGDSVRYIDKVESNVDPETRIITYTVTTASVLSGLGFSVMANIADNEEVILQITPVTSQLQEPIEYRSFGQVGNENEVGLPRVKLREMTTMARVKNGQLLVIGGLIDDTTGTEVIKVPLLGDIPFIGRYLFTNTRKYDNKRELVILLRPEITQI</sequence>
<dbReference type="NCBIfam" id="TIGR02519">
    <property type="entry name" value="pilus_MshL"/>
    <property type="match status" value="1"/>
</dbReference>
<dbReference type="Proteomes" id="UP000469346">
    <property type="component" value="Unassembled WGS sequence"/>
</dbReference>
<dbReference type="InterPro" id="IPR001775">
    <property type="entry name" value="GspD/PilQ"/>
</dbReference>